<sequence length="165" mass="18540">MYHNRFGWKHLAGLSTFEGRRLRRKHFPQVVLDELAATIAHSEQHHAGELMLAIEAVAPAHEPDTRQRALEVFGRLGVWDTPLNTGVLLYLALDRHHIELIADRGVGAPDAEWQTICTQLRKDLAAGRYREGIRAAIEAIEAVCRQYCPAALSAQNHLPDQPIML</sequence>
<protein>
    <submittedName>
        <fullName evidence="2">TPM domain-containing protein</fullName>
    </submittedName>
</protein>
<accession>A0ABS8CF23</accession>
<comment type="caution">
    <text evidence="2">The sequence shown here is derived from an EMBL/GenBank/DDBJ whole genome shotgun (WGS) entry which is preliminary data.</text>
</comment>
<dbReference type="Gene3D" id="3.10.310.50">
    <property type="match status" value="1"/>
</dbReference>
<feature type="domain" description="TPM" evidence="1">
    <location>
        <begin position="34"/>
        <end position="142"/>
    </location>
</feature>
<dbReference type="Proteomes" id="UP000776983">
    <property type="component" value="Unassembled WGS sequence"/>
</dbReference>
<evidence type="ECO:0000313" key="3">
    <source>
        <dbReference type="Proteomes" id="UP000776983"/>
    </source>
</evidence>
<dbReference type="Pfam" id="PF04536">
    <property type="entry name" value="TPM_phosphatase"/>
    <property type="match status" value="1"/>
</dbReference>
<evidence type="ECO:0000259" key="1">
    <source>
        <dbReference type="Pfam" id="PF04536"/>
    </source>
</evidence>
<reference evidence="2 3" key="1">
    <citation type="submission" date="2020-07" db="EMBL/GenBank/DDBJ databases">
        <title>Pusillimonas sp. nov., isolated from poultry manure in Taiwan.</title>
        <authorList>
            <person name="Lin S.-Y."/>
            <person name="Tang Y.-S."/>
            <person name="Young C.-C."/>
        </authorList>
    </citation>
    <scope>NUCLEOTIDE SEQUENCE [LARGE SCALE GENOMIC DNA]</scope>
    <source>
        <strain evidence="2 3">CC-YST705</strain>
    </source>
</reference>
<dbReference type="InterPro" id="IPR007621">
    <property type="entry name" value="TPM_dom"/>
</dbReference>
<organism evidence="2 3">
    <name type="scientific">Mesopusillimonas faecipullorum</name>
    <dbReference type="NCBI Taxonomy" id="2755040"/>
    <lineage>
        <taxon>Bacteria</taxon>
        <taxon>Pseudomonadati</taxon>
        <taxon>Pseudomonadota</taxon>
        <taxon>Betaproteobacteria</taxon>
        <taxon>Burkholderiales</taxon>
        <taxon>Alcaligenaceae</taxon>
        <taxon>Mesopusillimonas</taxon>
    </lineage>
</organism>
<dbReference type="EMBL" id="JACDXW010000007">
    <property type="protein sequence ID" value="MCB5364632.1"/>
    <property type="molecule type" value="Genomic_DNA"/>
</dbReference>
<proteinExistence type="predicted"/>
<keyword evidence="3" id="KW-1185">Reference proteome</keyword>
<evidence type="ECO:0000313" key="2">
    <source>
        <dbReference type="EMBL" id="MCB5364632.1"/>
    </source>
</evidence>
<gene>
    <name evidence="2" type="ORF">H0484_12825</name>
</gene>
<name>A0ABS8CF23_9BURK</name>
<dbReference type="RefSeq" id="WP_226955048.1">
    <property type="nucleotide sequence ID" value="NZ_JACDXW010000007.1"/>
</dbReference>